<evidence type="ECO:0000313" key="8">
    <source>
        <dbReference type="EMBL" id="RKE52290.1"/>
    </source>
</evidence>
<dbReference type="Pfam" id="PF14322">
    <property type="entry name" value="SusD-like_3"/>
    <property type="match status" value="1"/>
</dbReference>
<comment type="subcellular location">
    <subcellularLocation>
        <location evidence="1">Cell outer membrane</location>
    </subcellularLocation>
</comment>
<dbReference type="Proteomes" id="UP000286246">
    <property type="component" value="Unassembled WGS sequence"/>
</dbReference>
<evidence type="ECO:0000259" key="6">
    <source>
        <dbReference type="Pfam" id="PF07980"/>
    </source>
</evidence>
<dbReference type="InterPro" id="IPR011990">
    <property type="entry name" value="TPR-like_helical_dom_sf"/>
</dbReference>
<name>A0A420B688_SPHD1</name>
<dbReference type="InterPro" id="IPR012944">
    <property type="entry name" value="SusD_RagB_dom"/>
</dbReference>
<dbReference type="Gene3D" id="1.25.40.390">
    <property type="match status" value="1"/>
</dbReference>
<dbReference type="EMBL" id="RAPY01000002">
    <property type="protein sequence ID" value="RKE52290.1"/>
    <property type="molecule type" value="Genomic_DNA"/>
</dbReference>
<evidence type="ECO:0000313" key="9">
    <source>
        <dbReference type="Proteomes" id="UP000286246"/>
    </source>
</evidence>
<evidence type="ECO:0000256" key="3">
    <source>
        <dbReference type="ARBA" id="ARBA00022729"/>
    </source>
</evidence>
<keyword evidence="5" id="KW-0998">Cell outer membrane</keyword>
<dbReference type="RefSeq" id="WP_208642544.1">
    <property type="nucleotide sequence ID" value="NZ_RAPY01000002.1"/>
</dbReference>
<accession>A0A420B688</accession>
<dbReference type="CDD" id="cd08977">
    <property type="entry name" value="SusD"/>
    <property type="match status" value="1"/>
</dbReference>
<proteinExistence type="inferred from homology"/>
<dbReference type="InterPro" id="IPR033985">
    <property type="entry name" value="SusD-like_N"/>
</dbReference>
<organism evidence="8 9">
    <name type="scientific">Sphingobacterium detergens</name>
    <dbReference type="NCBI Taxonomy" id="1145106"/>
    <lineage>
        <taxon>Bacteria</taxon>
        <taxon>Pseudomonadati</taxon>
        <taxon>Bacteroidota</taxon>
        <taxon>Sphingobacteriia</taxon>
        <taxon>Sphingobacteriales</taxon>
        <taxon>Sphingobacteriaceae</taxon>
        <taxon>Sphingobacterium</taxon>
    </lineage>
</organism>
<comment type="similarity">
    <text evidence="2">Belongs to the SusD family.</text>
</comment>
<keyword evidence="3" id="KW-0732">Signal</keyword>
<evidence type="ECO:0000256" key="2">
    <source>
        <dbReference type="ARBA" id="ARBA00006275"/>
    </source>
</evidence>
<dbReference type="Pfam" id="PF07980">
    <property type="entry name" value="SusD_RagB"/>
    <property type="match status" value="1"/>
</dbReference>
<sequence length="503" mass="56664">MKPIYIKYLYLVVGAMTCFSLFSGCNKFLDESNPSNYTIDTYYTKPEHAQAAVDATYPSLREITGSGFGGGAWTMTEFATGLANTDLGQAVDSYYVKDLRNTSENGYGTNYWGNYYTGIANANLAIAKIPGITMDAVTKKRLLGEARFMRAWYYFTLVRLFGNIPLLTEPVLSTTDPNFKPKQAKTEEVYTQIVEDLKQAEAAGLSWTSPEGRASLGAAKSLLANVYLTMAGFPLQKGKEYYTLAAQKAAEVIDSKQFKLFASYEDLHTPAKKNTEEHIFMIQFKTGVIPGNWQELIIPYNKGISAYSAETGGIYANPDFVKTFEANDLRTKEKQFFFTKFTDEKDRTKTVDLGGYFIYKLFDVAAQTTGANSDLNYGLIRYADVLLTYAEAINEVGGPSEKAYEAVNAIRKRATLTPLSGLSANDFREAVWRERWYELCYENKTWFDMVRLRKAFNLSTKKFDDYVGHKFSYGPVLRERELLFPIPSTDILNNTNLVQNPGY</sequence>
<evidence type="ECO:0000259" key="7">
    <source>
        <dbReference type="Pfam" id="PF14322"/>
    </source>
</evidence>
<reference evidence="8 9" key="1">
    <citation type="submission" date="2018-09" db="EMBL/GenBank/DDBJ databases">
        <title>Genomic Encyclopedia of Type Strains, Phase III (KMG-III): the genomes of soil and plant-associated and newly described type strains.</title>
        <authorList>
            <person name="Whitman W."/>
        </authorList>
    </citation>
    <scope>NUCLEOTIDE SEQUENCE [LARGE SCALE GENOMIC DNA]</scope>
    <source>
        <strain evidence="8 9">CECT 7938</strain>
    </source>
</reference>
<protein>
    <submittedName>
        <fullName evidence="8">Putative outer membrane starch-binding protein</fullName>
    </submittedName>
</protein>
<keyword evidence="9" id="KW-1185">Reference proteome</keyword>
<evidence type="ECO:0000256" key="5">
    <source>
        <dbReference type="ARBA" id="ARBA00023237"/>
    </source>
</evidence>
<feature type="domain" description="RagB/SusD" evidence="6">
    <location>
        <begin position="350"/>
        <end position="503"/>
    </location>
</feature>
<gene>
    <name evidence="8" type="ORF">DFQ12_2524</name>
</gene>
<keyword evidence="4" id="KW-0472">Membrane</keyword>
<evidence type="ECO:0000256" key="4">
    <source>
        <dbReference type="ARBA" id="ARBA00023136"/>
    </source>
</evidence>
<dbReference type="GO" id="GO:0009279">
    <property type="term" value="C:cell outer membrane"/>
    <property type="evidence" value="ECO:0007669"/>
    <property type="project" value="UniProtKB-SubCell"/>
</dbReference>
<evidence type="ECO:0000256" key="1">
    <source>
        <dbReference type="ARBA" id="ARBA00004442"/>
    </source>
</evidence>
<feature type="domain" description="SusD-like N-terminal" evidence="7">
    <location>
        <begin position="27"/>
        <end position="228"/>
    </location>
</feature>
<dbReference type="PROSITE" id="PS51257">
    <property type="entry name" value="PROKAR_LIPOPROTEIN"/>
    <property type="match status" value="1"/>
</dbReference>
<dbReference type="AlphaFoldDB" id="A0A420B688"/>
<comment type="caution">
    <text evidence="8">The sequence shown here is derived from an EMBL/GenBank/DDBJ whole genome shotgun (WGS) entry which is preliminary data.</text>
</comment>
<dbReference type="SUPFAM" id="SSF48452">
    <property type="entry name" value="TPR-like"/>
    <property type="match status" value="1"/>
</dbReference>